<proteinExistence type="predicted"/>
<sequence>MAGQVEQPLNGAGQAENDLVLRFSHNVIEHLGLKLYQNKPTNVLAELVSNSWDAEAERVWILLRTTGLGEPSSIIVADDGVGMTDEVLRDSYLLVGKRRRQASDPTEKSVNGLRYLMGRKGIGKLAPFGVAKQVDLITAADGHATWLRFNYDDMLKSEDGPAAFSEYEPKVIARGVPLKQLPIAEAGDDAECVTSFAQDIQTKGHGTFVRASALTLRKRITPASLMESLGRRFTVTLARPDFQVFVNEQKLEEKHAFPKWEVRYPAEGAETIEVETPSGKRAVTCWAGFVEEASWAQEQAGIGVYAHGKIAQDRPFFFGNRGNEIYLRYMYAVVEADWIDEFDHDTISTDRTSIDWEDPDCAIFYKWGERKVKDWLNAYQAHRKQAAGKENEKIIEEVITKNENLRLRDSEKAHLADLLSEVTPRLGKEAENKARLVEATARAWTHEPARRLIKKLWDQASQFDANKFGLVLNQLTDQLVPESLSLAVVFAQRVYALSLLEQHIMLGKETQLQMLIEEFPWILDNRYEKFLPRRALKTICEEAENAGLSVIRPVHLPDQSEYKKPDFVFLGATATGANDHVVVVELKGPNDTAGWPEYEQLNSYVSYLKSRFGSIKVEGVLVARSHDEGVKEIAGKTIMFKEWADLLLRSRSEHMELIAALLAGNDADAQDSRVQQICELGGEAVTGFLAQMSARDPALRDLVAKLGAVKSLPTPGAPTGSPSAYDQAEQSINAQPST</sequence>
<feature type="region of interest" description="Disordered" evidence="1">
    <location>
        <begin position="711"/>
        <end position="738"/>
    </location>
</feature>
<name>A0A1J5RQA0_9ZZZZ</name>
<dbReference type="InterPro" id="IPR036890">
    <property type="entry name" value="HATPase_C_sf"/>
</dbReference>
<accession>A0A1J5RQA0</accession>
<dbReference type="Gene3D" id="3.40.1350.10">
    <property type="match status" value="1"/>
</dbReference>
<dbReference type="EMBL" id="MLJW01000127">
    <property type="protein sequence ID" value="OIQ97794.1"/>
    <property type="molecule type" value="Genomic_DNA"/>
</dbReference>
<comment type="caution">
    <text evidence="2">The sequence shown here is derived from an EMBL/GenBank/DDBJ whole genome shotgun (WGS) entry which is preliminary data.</text>
</comment>
<dbReference type="Gene3D" id="3.30.565.10">
    <property type="entry name" value="Histidine kinase-like ATPase, C-terminal domain"/>
    <property type="match status" value="1"/>
</dbReference>
<dbReference type="GO" id="GO:0003676">
    <property type="term" value="F:nucleic acid binding"/>
    <property type="evidence" value="ECO:0007669"/>
    <property type="project" value="InterPro"/>
</dbReference>
<reference evidence="2" key="1">
    <citation type="submission" date="2016-10" db="EMBL/GenBank/DDBJ databases">
        <title>Sequence of Gallionella enrichment culture.</title>
        <authorList>
            <person name="Poehlein A."/>
            <person name="Muehling M."/>
            <person name="Daniel R."/>
        </authorList>
    </citation>
    <scope>NUCLEOTIDE SEQUENCE</scope>
</reference>
<protein>
    <submittedName>
        <fullName evidence="2">DNA mismatch repair protein MutL</fullName>
    </submittedName>
</protein>
<evidence type="ECO:0000313" key="2">
    <source>
        <dbReference type="EMBL" id="OIQ97794.1"/>
    </source>
</evidence>
<dbReference type="InterPro" id="IPR011856">
    <property type="entry name" value="tRNA_endonuc-like_dom_sf"/>
</dbReference>
<dbReference type="Pfam" id="PF13589">
    <property type="entry name" value="HATPase_c_3"/>
    <property type="match status" value="1"/>
</dbReference>
<dbReference type="SUPFAM" id="SSF55874">
    <property type="entry name" value="ATPase domain of HSP90 chaperone/DNA topoisomerase II/histidine kinase"/>
    <property type="match status" value="1"/>
</dbReference>
<organism evidence="2">
    <name type="scientific">mine drainage metagenome</name>
    <dbReference type="NCBI Taxonomy" id="410659"/>
    <lineage>
        <taxon>unclassified sequences</taxon>
        <taxon>metagenomes</taxon>
        <taxon>ecological metagenomes</taxon>
    </lineage>
</organism>
<feature type="compositionally biased region" description="Polar residues" evidence="1">
    <location>
        <begin position="720"/>
        <end position="738"/>
    </location>
</feature>
<gene>
    <name evidence="2" type="primary">mutL_6</name>
    <name evidence="2" type="ORF">GALL_201190</name>
</gene>
<dbReference type="AlphaFoldDB" id="A0A1J5RQA0"/>
<evidence type="ECO:0000256" key="1">
    <source>
        <dbReference type="SAM" id="MobiDB-lite"/>
    </source>
</evidence>